<proteinExistence type="predicted"/>
<organism evidence="3 4">
    <name type="scientific">Rubrivivax albus</name>
    <dbReference type="NCBI Taxonomy" id="2499835"/>
    <lineage>
        <taxon>Bacteria</taxon>
        <taxon>Pseudomonadati</taxon>
        <taxon>Pseudomonadota</taxon>
        <taxon>Betaproteobacteria</taxon>
        <taxon>Burkholderiales</taxon>
        <taxon>Sphaerotilaceae</taxon>
        <taxon>Rubrivivax</taxon>
    </lineage>
</organism>
<feature type="signal peptide" evidence="1">
    <location>
        <begin position="1"/>
        <end position="21"/>
    </location>
</feature>
<dbReference type="Pfam" id="PF04264">
    <property type="entry name" value="YceI"/>
    <property type="match status" value="1"/>
</dbReference>
<feature type="domain" description="Lipid/polyisoprenoid-binding YceI-like" evidence="2">
    <location>
        <begin position="21"/>
        <end position="177"/>
    </location>
</feature>
<dbReference type="SUPFAM" id="SSF101874">
    <property type="entry name" value="YceI-like"/>
    <property type="match status" value="1"/>
</dbReference>
<reference evidence="3 4" key="1">
    <citation type="submission" date="2019-01" db="EMBL/GenBank/DDBJ databases">
        <authorList>
            <person name="Chen W.-M."/>
        </authorList>
    </citation>
    <scope>NUCLEOTIDE SEQUENCE [LARGE SCALE GENOMIC DNA]</scope>
    <source>
        <strain evidence="3 4">ICH-3</strain>
    </source>
</reference>
<dbReference type="Proteomes" id="UP000288178">
    <property type="component" value="Unassembled WGS sequence"/>
</dbReference>
<gene>
    <name evidence="3" type="ORF">ENE75_11175</name>
</gene>
<evidence type="ECO:0000256" key="1">
    <source>
        <dbReference type="SAM" id="SignalP"/>
    </source>
</evidence>
<dbReference type="PANTHER" id="PTHR34406">
    <property type="entry name" value="PROTEIN YCEI"/>
    <property type="match status" value="1"/>
</dbReference>
<dbReference type="OrthoDB" id="1247465at2"/>
<dbReference type="RefSeq" id="WP_128198391.1">
    <property type="nucleotide sequence ID" value="NZ_SACT01000003.1"/>
</dbReference>
<dbReference type="InterPro" id="IPR036761">
    <property type="entry name" value="TTHA0802/YceI-like_sf"/>
</dbReference>
<dbReference type="AlphaFoldDB" id="A0A437JVS3"/>
<evidence type="ECO:0000313" key="3">
    <source>
        <dbReference type="EMBL" id="RVT51390.1"/>
    </source>
</evidence>
<evidence type="ECO:0000259" key="2">
    <source>
        <dbReference type="SMART" id="SM00867"/>
    </source>
</evidence>
<dbReference type="EMBL" id="SACT01000003">
    <property type="protein sequence ID" value="RVT51390.1"/>
    <property type="molecule type" value="Genomic_DNA"/>
</dbReference>
<protein>
    <submittedName>
        <fullName evidence="3">YceI family protein</fullName>
    </submittedName>
</protein>
<keyword evidence="1" id="KW-0732">Signal</keyword>
<name>A0A437JVS3_9BURK</name>
<dbReference type="InterPro" id="IPR007372">
    <property type="entry name" value="Lipid/polyisoprenoid-bd_YceI"/>
</dbReference>
<dbReference type="SMART" id="SM00867">
    <property type="entry name" value="YceI"/>
    <property type="match status" value="1"/>
</dbReference>
<sequence length="181" mass="19069">MSRSALSLALAATVAATAANAQTVVRDGSEIAFTTRQMGVPVDGRFTQWQAQMRFDPKNPATGSVSFTIDTGSASFGASETDAEVKKPEWFYVVKFPRASFTSTGIQATGPGRYAVAGQLTIKGKAQPLTVPVQLAGDTASGSFAIKRLAFDIGSGDWADTSMVADEVQVRFKLKLAGLPK</sequence>
<accession>A0A437JVS3</accession>
<evidence type="ECO:0000313" key="4">
    <source>
        <dbReference type="Proteomes" id="UP000288178"/>
    </source>
</evidence>
<keyword evidence="4" id="KW-1185">Reference proteome</keyword>
<dbReference type="PANTHER" id="PTHR34406:SF1">
    <property type="entry name" value="PROTEIN YCEI"/>
    <property type="match status" value="1"/>
</dbReference>
<comment type="caution">
    <text evidence="3">The sequence shown here is derived from an EMBL/GenBank/DDBJ whole genome shotgun (WGS) entry which is preliminary data.</text>
</comment>
<dbReference type="Gene3D" id="2.40.128.110">
    <property type="entry name" value="Lipid/polyisoprenoid-binding, YceI-like"/>
    <property type="match status" value="1"/>
</dbReference>
<feature type="chain" id="PRO_5019274425" evidence="1">
    <location>
        <begin position="22"/>
        <end position="181"/>
    </location>
</feature>